<feature type="chain" id="PRO_5030153527" description="DUF4988 domain-containing protein" evidence="1">
    <location>
        <begin position="26"/>
        <end position="1064"/>
    </location>
</feature>
<evidence type="ECO:0000256" key="1">
    <source>
        <dbReference type="SAM" id="SignalP"/>
    </source>
</evidence>
<protein>
    <recommendedName>
        <fullName evidence="4">DUF4988 domain-containing protein</fullName>
    </recommendedName>
</protein>
<reference evidence="2 3" key="1">
    <citation type="journal article" date="2019" name="Nat. Med.">
        <title>A library of human gut bacterial isolates paired with longitudinal multiomics data enables mechanistic microbiome research.</title>
        <authorList>
            <person name="Poyet M."/>
            <person name="Groussin M."/>
            <person name="Gibbons S.M."/>
            <person name="Avila-Pacheco J."/>
            <person name="Jiang X."/>
            <person name="Kearney S.M."/>
            <person name="Perrotta A.R."/>
            <person name="Berdy B."/>
            <person name="Zhao S."/>
            <person name="Lieberman T.D."/>
            <person name="Swanson P.K."/>
            <person name="Smith M."/>
            <person name="Roesemann S."/>
            <person name="Alexander J.E."/>
            <person name="Rich S.A."/>
            <person name="Livny J."/>
            <person name="Vlamakis H."/>
            <person name="Clish C."/>
            <person name="Bullock K."/>
            <person name="Deik A."/>
            <person name="Scott J."/>
            <person name="Pierce K.A."/>
            <person name="Xavier R.J."/>
            <person name="Alm E.J."/>
        </authorList>
    </citation>
    <scope>NUCLEOTIDE SEQUENCE [LARGE SCALE GENOMIC DNA]</scope>
    <source>
        <strain evidence="2 3">BIOML-A156</strain>
    </source>
</reference>
<evidence type="ECO:0000313" key="3">
    <source>
        <dbReference type="Proteomes" id="UP000488521"/>
    </source>
</evidence>
<accession>A0A6I0SGD7</accession>
<organism evidence="2 3">
    <name type="scientific">Bacteroides thetaiotaomicron</name>
    <dbReference type="NCBI Taxonomy" id="818"/>
    <lineage>
        <taxon>Bacteria</taxon>
        <taxon>Pseudomonadati</taxon>
        <taxon>Bacteroidota</taxon>
        <taxon>Bacteroidia</taxon>
        <taxon>Bacteroidales</taxon>
        <taxon>Bacteroidaceae</taxon>
        <taxon>Bacteroides</taxon>
    </lineage>
</organism>
<sequence length="1064" mass="117707">MKKKFVRVMFLGALTLATTMSFVGCKDYDDDINAINERLDANDATLTAIQEKLKSGEWVQKVEPITNGIRVTLGSGTTYDITNGENGQNGKNGTVYEIGEDGYWYLIKEDGQKERTDKYALAHDPKIVDGYWMFWDAAKGEYVKSIAAQGSTGDDGKDGHSPYINTSNNNWMVWDVTLKDGEGDFKDSGICAKGDNGTDIWYEPNSDTKTWWKHEGANATDTGISYLAEGTITAIKNEDGKIMLYGIPGYEDGYTLVNSRTLNSVTLIPRLFIDGIPAIDFRTLKYTPKMLNASKELVDKTGASAMTVDNGATTVYYQLSPAHLTKDDIAMPHFISNKNVETRADMGDVDDLITAKSYDVEAKGRLKVTVNKVAGGSLELTNGKINMVAAQVASSQAVLDATGKEENIITSEYTRLAETSFTPSIAALTKQTNGWDDWKTAKYGCTKDNHQHYADYATAYAYQIGQGIASELNYLSEEPLDLRLLVTGCYMSGTGDDEKAEEITTEELKAYGLAFRFEVPQDPYTLGTVGTDQQKFAKLLEDGYRLTSQLPAGNTDKKAACDKEPIICVMLRDTVNDNLVDQKYFKVKFAEKAAVVNPIDCGEIQTFTEALSCGEYTMSVKWETITNEVYGHDDINMSKEEFTSIYTQLEKVTGTGTAELVAATDPEQGTTVLKWTIQNNDVTIAPELSKEFTINLKYVDPTGKNGDVLFSLKTTISIDNKPALIGIVKNYWLDNTAETPVYYPVYPVHYDVDGADDQVCEYANPLINAFNKDDQGRFVKNIGLDCAGWDIQFALNDQPNGYTPDYTGNVPALSNGWKLTKGGNNLVWLSWEGNQWKASEPVIHLKRAGQDLLTDLETVQAKETAKYKNVKATVWGKANDNNYYNVKEFNFVFVNPLAIKAEIKGAFEDGIYSGSRVAIADAFTMVDFRGYTVAENAIEGATAEKEKYADKLYKYYGVEKPEWDLNMGNVKVSMKKDAQGNTIVDNQLTPDNPACLTLEEVCGADASLTFDSNTNELVFKNAKGSDTQEEYTMFVKASIKHFWGVAERIAAIKVYPNGQKPADK</sequence>
<evidence type="ECO:0008006" key="4">
    <source>
        <dbReference type="Google" id="ProtNLM"/>
    </source>
</evidence>
<dbReference type="AlphaFoldDB" id="A0A6I0SGD7"/>
<proteinExistence type="predicted"/>
<keyword evidence="1" id="KW-0732">Signal</keyword>
<name>A0A6I0SGD7_BACT4</name>
<dbReference type="RefSeq" id="WP_225450697.1">
    <property type="nucleotide sequence ID" value="NZ_JAQENL010000015.1"/>
</dbReference>
<feature type="signal peptide" evidence="1">
    <location>
        <begin position="1"/>
        <end position="25"/>
    </location>
</feature>
<comment type="caution">
    <text evidence="2">The sequence shown here is derived from an EMBL/GenBank/DDBJ whole genome shotgun (WGS) entry which is preliminary data.</text>
</comment>
<dbReference type="PROSITE" id="PS51257">
    <property type="entry name" value="PROKAR_LIPOPROTEIN"/>
    <property type="match status" value="1"/>
</dbReference>
<evidence type="ECO:0000313" key="2">
    <source>
        <dbReference type="EMBL" id="KAB4476664.1"/>
    </source>
</evidence>
<dbReference type="Proteomes" id="UP000488521">
    <property type="component" value="Unassembled WGS sequence"/>
</dbReference>
<gene>
    <name evidence="2" type="ORF">GAN59_05630</name>
</gene>
<dbReference type="EMBL" id="WCRS01000003">
    <property type="protein sequence ID" value="KAB4476664.1"/>
    <property type="molecule type" value="Genomic_DNA"/>
</dbReference>